<feature type="transmembrane region" description="Helical" evidence="2">
    <location>
        <begin position="538"/>
        <end position="555"/>
    </location>
</feature>
<evidence type="ECO:0000313" key="4">
    <source>
        <dbReference type="Proteomes" id="UP000325902"/>
    </source>
</evidence>
<feature type="region of interest" description="Disordered" evidence="1">
    <location>
        <begin position="441"/>
        <end position="464"/>
    </location>
</feature>
<dbReference type="PANTHER" id="PTHR37577">
    <property type="entry name" value="INTEGRAL MEMBRANE PROTEIN"/>
    <property type="match status" value="1"/>
</dbReference>
<dbReference type="Proteomes" id="UP000325902">
    <property type="component" value="Unassembled WGS sequence"/>
</dbReference>
<feature type="region of interest" description="Disordered" evidence="1">
    <location>
        <begin position="1"/>
        <end position="21"/>
    </location>
</feature>
<gene>
    <name evidence="3" type="ORF">DBV05_g1149</name>
</gene>
<feature type="transmembrane region" description="Helical" evidence="2">
    <location>
        <begin position="184"/>
        <end position="203"/>
    </location>
</feature>
<dbReference type="InterPro" id="IPR053018">
    <property type="entry name" value="Elsinochrome_Biosynth-Asso"/>
</dbReference>
<organism evidence="3 4">
    <name type="scientific">Lasiodiplodia theobromae</name>
    <dbReference type="NCBI Taxonomy" id="45133"/>
    <lineage>
        <taxon>Eukaryota</taxon>
        <taxon>Fungi</taxon>
        <taxon>Dikarya</taxon>
        <taxon>Ascomycota</taxon>
        <taxon>Pezizomycotina</taxon>
        <taxon>Dothideomycetes</taxon>
        <taxon>Dothideomycetes incertae sedis</taxon>
        <taxon>Botryosphaeriales</taxon>
        <taxon>Botryosphaeriaceae</taxon>
        <taxon>Lasiodiplodia</taxon>
    </lineage>
</organism>
<evidence type="ECO:0000313" key="3">
    <source>
        <dbReference type="EMBL" id="KAB2580095.1"/>
    </source>
</evidence>
<keyword evidence="4" id="KW-1185">Reference proteome</keyword>
<keyword evidence="2" id="KW-0812">Transmembrane</keyword>
<feature type="transmembrane region" description="Helical" evidence="2">
    <location>
        <begin position="50"/>
        <end position="75"/>
    </location>
</feature>
<dbReference type="PANTHER" id="PTHR37577:SF1">
    <property type="entry name" value="INTEGRAL MEMBRANE PROTEIN"/>
    <property type="match status" value="1"/>
</dbReference>
<reference evidence="3 4" key="1">
    <citation type="journal article" date="2019" name="Sci. Rep.">
        <title>A multi-omics analysis of the grapevine pathogen Lasiodiplodia theobromae reveals that temperature affects the expression of virulence- and pathogenicity-related genes.</title>
        <authorList>
            <person name="Felix C."/>
            <person name="Meneses R."/>
            <person name="Goncalves M.F.M."/>
            <person name="Tilleman L."/>
            <person name="Duarte A.S."/>
            <person name="Jorrin-Novo J.V."/>
            <person name="Van de Peer Y."/>
            <person name="Deforce D."/>
            <person name="Van Nieuwerburgh F."/>
            <person name="Esteves A.C."/>
            <person name="Alves A."/>
        </authorList>
    </citation>
    <scope>NUCLEOTIDE SEQUENCE [LARGE SCALE GENOMIC DNA]</scope>
    <source>
        <strain evidence="3 4">LA-SOL3</strain>
    </source>
</reference>
<feature type="transmembrane region" description="Helical" evidence="2">
    <location>
        <begin position="334"/>
        <end position="354"/>
    </location>
</feature>
<keyword evidence="2" id="KW-1133">Transmembrane helix</keyword>
<feature type="transmembrane region" description="Helical" evidence="2">
    <location>
        <begin position="575"/>
        <end position="596"/>
    </location>
</feature>
<feature type="compositionally biased region" description="Low complexity" evidence="1">
    <location>
        <begin position="452"/>
        <end position="464"/>
    </location>
</feature>
<feature type="transmembrane region" description="Helical" evidence="2">
    <location>
        <begin position="304"/>
        <end position="328"/>
    </location>
</feature>
<evidence type="ECO:0000256" key="2">
    <source>
        <dbReference type="SAM" id="Phobius"/>
    </source>
</evidence>
<feature type="transmembrane region" description="Helical" evidence="2">
    <location>
        <begin position="251"/>
        <end position="271"/>
    </location>
</feature>
<dbReference type="EMBL" id="VCHE01000004">
    <property type="protein sequence ID" value="KAB2580095.1"/>
    <property type="molecule type" value="Genomic_DNA"/>
</dbReference>
<sequence>MTSSSPSPRAAPPEDEKWRPPSYSGTNCAVYASLYPRKDLPFTIEPNPDISGIGVILAFLITAYATLLFTICAYWTGLIPGELLSPVDRRIFRATSRRADSGWSKAFRGALRACSDQQMVTGIAILAAAFAGVQSTTVYHWRTVIYLGWMSSNVHLTTLTVALAPHEKKNRRSRGRTAARCVRLFGMLTLFALLFAALVPTTSRTFGDALVHYPMFGMWYNMDSEFAFTPADPAACLWLPEYRLEGPTTDAVLSLLMLSSGYVWKVGSLLFRPQQRALMRCETVRTVVPRQLRRVANWRLRRGGVVRFITAWPYALLVGAYVLFIAALDFGSSFAASLLMLTISLAWGSANLLLPRQLLAEFIGPDENTWEFGQVLPMLLLLLPLVSVVEEFSVATRKDEAKEETVTPAYPTHLAKTTVEARETATARSRAETFELPLLAHRRTQSSSATPSMSRAGTAATSGSSVSNFRFPAYNANIDSTSDITKAIPPTSCREIRTPNSDLEKDAEEKERANADEQKARVDEHGDRLYTSKFFKSLIWITILFILLAAAWVFVMEFMNFLGSGGSPDRVTMNASLAATVAIALILIWVAIGSLCSNVDKLL</sequence>
<comment type="caution">
    <text evidence="3">The sequence shown here is derived from an EMBL/GenBank/DDBJ whole genome shotgun (WGS) entry which is preliminary data.</text>
</comment>
<evidence type="ECO:0000256" key="1">
    <source>
        <dbReference type="SAM" id="MobiDB-lite"/>
    </source>
</evidence>
<accession>A0A5N5DQA4</accession>
<dbReference type="OrthoDB" id="5427664at2759"/>
<feature type="compositionally biased region" description="Basic and acidic residues" evidence="1">
    <location>
        <begin position="494"/>
        <end position="519"/>
    </location>
</feature>
<feature type="region of interest" description="Disordered" evidence="1">
    <location>
        <begin position="491"/>
        <end position="519"/>
    </location>
</feature>
<feature type="transmembrane region" description="Helical" evidence="2">
    <location>
        <begin position="119"/>
        <end position="139"/>
    </location>
</feature>
<keyword evidence="2" id="KW-0472">Membrane</keyword>
<dbReference type="AlphaFoldDB" id="A0A5N5DQA4"/>
<name>A0A5N5DQA4_9PEZI</name>
<proteinExistence type="predicted"/>
<protein>
    <submittedName>
        <fullName evidence="3">Uncharacterized protein</fullName>
    </submittedName>
</protein>